<evidence type="ECO:0000313" key="7">
    <source>
        <dbReference type="Proteomes" id="UP000548476"/>
    </source>
</evidence>
<organism evidence="6 7">
    <name type="scientific">Phytomonospora endophytica</name>
    <dbReference type="NCBI Taxonomy" id="714109"/>
    <lineage>
        <taxon>Bacteria</taxon>
        <taxon>Bacillati</taxon>
        <taxon>Actinomycetota</taxon>
        <taxon>Actinomycetes</taxon>
        <taxon>Micromonosporales</taxon>
        <taxon>Micromonosporaceae</taxon>
        <taxon>Phytomonospora</taxon>
    </lineage>
</organism>
<dbReference type="PROSITE" id="PS50977">
    <property type="entry name" value="HTH_TETR_2"/>
    <property type="match status" value="1"/>
</dbReference>
<reference evidence="6 7" key="1">
    <citation type="submission" date="2020-08" db="EMBL/GenBank/DDBJ databases">
        <title>Genomic Encyclopedia of Type Strains, Phase IV (KMG-IV): sequencing the most valuable type-strain genomes for metagenomic binning, comparative biology and taxonomic classification.</title>
        <authorList>
            <person name="Goeker M."/>
        </authorList>
    </citation>
    <scope>NUCLEOTIDE SEQUENCE [LARGE SCALE GENOMIC DNA]</scope>
    <source>
        <strain evidence="6 7">YIM 65646</strain>
    </source>
</reference>
<dbReference type="Proteomes" id="UP000548476">
    <property type="component" value="Unassembled WGS sequence"/>
</dbReference>
<feature type="DNA-binding region" description="H-T-H motif" evidence="4">
    <location>
        <begin position="25"/>
        <end position="44"/>
    </location>
</feature>
<dbReference type="InterPro" id="IPR009057">
    <property type="entry name" value="Homeodomain-like_sf"/>
</dbReference>
<dbReference type="GO" id="GO:0000976">
    <property type="term" value="F:transcription cis-regulatory region binding"/>
    <property type="evidence" value="ECO:0007669"/>
    <property type="project" value="TreeGrafter"/>
</dbReference>
<dbReference type="Pfam" id="PF00440">
    <property type="entry name" value="TetR_N"/>
    <property type="match status" value="1"/>
</dbReference>
<dbReference type="SUPFAM" id="SSF48498">
    <property type="entry name" value="Tetracyclin repressor-like, C-terminal domain"/>
    <property type="match status" value="1"/>
</dbReference>
<evidence type="ECO:0000256" key="1">
    <source>
        <dbReference type="ARBA" id="ARBA00023015"/>
    </source>
</evidence>
<dbReference type="EMBL" id="JACHGT010000001">
    <property type="protein sequence ID" value="MBB6032388.1"/>
    <property type="molecule type" value="Genomic_DNA"/>
</dbReference>
<evidence type="ECO:0000256" key="2">
    <source>
        <dbReference type="ARBA" id="ARBA00023125"/>
    </source>
</evidence>
<sequence>MTDTASRIADAAKELLSQDGSAAVTMRRIGGKIGMSAMAVYRHYPSREALLAHLADGYFAELAERWSGFPDEAPGRTFTVGLDRMLDFALAEPRIYTFLFTEQRPGAREFGELRAGGSPTFNLVVRAVEAQMRDGLLRADDPWLVGLTITAHLHGLIGLHLGGRIGLPDGEFRELCHHSLERILHGLRD</sequence>
<evidence type="ECO:0000313" key="6">
    <source>
        <dbReference type="EMBL" id="MBB6032388.1"/>
    </source>
</evidence>
<dbReference type="InterPro" id="IPR050109">
    <property type="entry name" value="HTH-type_TetR-like_transc_reg"/>
</dbReference>
<protein>
    <submittedName>
        <fullName evidence="6">AcrR family transcriptional regulator</fullName>
    </submittedName>
</protein>
<dbReference type="AlphaFoldDB" id="A0A841FEW4"/>
<dbReference type="InterPro" id="IPR001647">
    <property type="entry name" value="HTH_TetR"/>
</dbReference>
<keyword evidence="2 4" id="KW-0238">DNA-binding</keyword>
<keyword evidence="3" id="KW-0804">Transcription</keyword>
<keyword evidence="7" id="KW-1185">Reference proteome</keyword>
<name>A0A841FEW4_9ACTN</name>
<gene>
    <name evidence="6" type="ORF">HNR73_000230</name>
</gene>
<comment type="caution">
    <text evidence="6">The sequence shown here is derived from an EMBL/GenBank/DDBJ whole genome shotgun (WGS) entry which is preliminary data.</text>
</comment>
<dbReference type="PANTHER" id="PTHR30055:SF212">
    <property type="entry name" value="TETR-FAMILY FAMILY TRANSCRIPTIONAL REGULATOR"/>
    <property type="match status" value="1"/>
</dbReference>
<dbReference type="RefSeq" id="WP_184785296.1">
    <property type="nucleotide sequence ID" value="NZ_BONT01000111.1"/>
</dbReference>
<evidence type="ECO:0000256" key="4">
    <source>
        <dbReference type="PROSITE-ProRule" id="PRU00335"/>
    </source>
</evidence>
<accession>A0A841FEW4</accession>
<dbReference type="PRINTS" id="PR00455">
    <property type="entry name" value="HTHTETR"/>
</dbReference>
<proteinExistence type="predicted"/>
<feature type="domain" description="HTH tetR-type" evidence="5">
    <location>
        <begin position="2"/>
        <end position="62"/>
    </location>
</feature>
<dbReference type="PANTHER" id="PTHR30055">
    <property type="entry name" value="HTH-TYPE TRANSCRIPTIONAL REGULATOR RUTR"/>
    <property type="match status" value="1"/>
</dbReference>
<dbReference type="GO" id="GO:0003700">
    <property type="term" value="F:DNA-binding transcription factor activity"/>
    <property type="evidence" value="ECO:0007669"/>
    <property type="project" value="TreeGrafter"/>
</dbReference>
<dbReference type="InterPro" id="IPR025996">
    <property type="entry name" value="MT1864/Rv1816-like_C"/>
</dbReference>
<dbReference type="Pfam" id="PF13305">
    <property type="entry name" value="TetR_C_33"/>
    <property type="match status" value="1"/>
</dbReference>
<dbReference type="Gene3D" id="1.10.357.10">
    <property type="entry name" value="Tetracycline Repressor, domain 2"/>
    <property type="match status" value="1"/>
</dbReference>
<keyword evidence="1" id="KW-0805">Transcription regulation</keyword>
<dbReference type="InterPro" id="IPR036271">
    <property type="entry name" value="Tet_transcr_reg_TetR-rel_C_sf"/>
</dbReference>
<evidence type="ECO:0000259" key="5">
    <source>
        <dbReference type="PROSITE" id="PS50977"/>
    </source>
</evidence>
<evidence type="ECO:0000256" key="3">
    <source>
        <dbReference type="ARBA" id="ARBA00023163"/>
    </source>
</evidence>
<dbReference type="SUPFAM" id="SSF46689">
    <property type="entry name" value="Homeodomain-like"/>
    <property type="match status" value="1"/>
</dbReference>